<feature type="transmembrane region" description="Helical" evidence="6">
    <location>
        <begin position="415"/>
        <end position="437"/>
    </location>
</feature>
<feature type="transmembrane region" description="Helical" evidence="6">
    <location>
        <begin position="76"/>
        <end position="94"/>
    </location>
</feature>
<dbReference type="Proteomes" id="UP000186955">
    <property type="component" value="Unassembled WGS sequence"/>
</dbReference>
<gene>
    <name evidence="8" type="ORF">PENSUB_10135</name>
</gene>
<dbReference type="InterPro" id="IPR005829">
    <property type="entry name" value="Sugar_transporter_CS"/>
</dbReference>
<keyword evidence="9" id="KW-1185">Reference proteome</keyword>
<reference evidence="8 9" key="1">
    <citation type="submission" date="2016-10" db="EMBL/GenBank/DDBJ databases">
        <title>Genome sequence of the ascomycete fungus Penicillium subrubescens.</title>
        <authorList>
            <person name="De Vries R.P."/>
            <person name="Peng M."/>
            <person name="Dilokpimol A."/>
            <person name="Hilden K."/>
            <person name="Makela M.R."/>
            <person name="Grigoriev I."/>
            <person name="Riley R."/>
            <person name="Granchi Z."/>
        </authorList>
    </citation>
    <scope>NUCLEOTIDE SEQUENCE [LARGE SCALE GENOMIC DNA]</scope>
    <source>
        <strain evidence="8 9">CBS 132785</strain>
    </source>
</reference>
<comment type="similarity">
    <text evidence="2">Belongs to the major facilitator superfamily. Sugar transporter (TC 2.A.1.1) family.</text>
</comment>
<keyword evidence="5 6" id="KW-0472">Membrane</keyword>
<evidence type="ECO:0000259" key="7">
    <source>
        <dbReference type="PROSITE" id="PS50850"/>
    </source>
</evidence>
<feature type="domain" description="Major facilitator superfamily (MFS) profile" evidence="7">
    <location>
        <begin position="26"/>
        <end position="471"/>
    </location>
</feature>
<evidence type="ECO:0000313" key="8">
    <source>
        <dbReference type="EMBL" id="OKO97341.1"/>
    </source>
</evidence>
<keyword evidence="3 6" id="KW-0812">Transmembrane</keyword>
<organism evidence="8 9">
    <name type="scientific">Penicillium subrubescens</name>
    <dbReference type="NCBI Taxonomy" id="1316194"/>
    <lineage>
        <taxon>Eukaryota</taxon>
        <taxon>Fungi</taxon>
        <taxon>Dikarya</taxon>
        <taxon>Ascomycota</taxon>
        <taxon>Pezizomycotina</taxon>
        <taxon>Eurotiomycetes</taxon>
        <taxon>Eurotiomycetidae</taxon>
        <taxon>Eurotiales</taxon>
        <taxon>Aspergillaceae</taxon>
        <taxon>Penicillium</taxon>
    </lineage>
</organism>
<evidence type="ECO:0000256" key="1">
    <source>
        <dbReference type="ARBA" id="ARBA00004141"/>
    </source>
</evidence>
<dbReference type="PANTHER" id="PTHR48022">
    <property type="entry name" value="PLASTIDIC GLUCOSE TRANSPORTER 4"/>
    <property type="match status" value="1"/>
</dbReference>
<dbReference type="PROSITE" id="PS50850">
    <property type="entry name" value="MFS"/>
    <property type="match status" value="1"/>
</dbReference>
<feature type="transmembrane region" description="Helical" evidence="6">
    <location>
        <begin position="163"/>
        <end position="181"/>
    </location>
</feature>
<dbReference type="Gene3D" id="1.20.1250.20">
    <property type="entry name" value="MFS general substrate transporter like domains"/>
    <property type="match status" value="1"/>
</dbReference>
<dbReference type="GO" id="GO:0016020">
    <property type="term" value="C:membrane"/>
    <property type="evidence" value="ECO:0007669"/>
    <property type="project" value="UniProtKB-SubCell"/>
</dbReference>
<feature type="transmembrane region" description="Helical" evidence="6">
    <location>
        <begin position="193"/>
        <end position="215"/>
    </location>
</feature>
<feature type="transmembrane region" description="Helical" evidence="6">
    <location>
        <begin position="449"/>
        <end position="467"/>
    </location>
</feature>
<feature type="transmembrane region" description="Helical" evidence="6">
    <location>
        <begin position="345"/>
        <end position="366"/>
    </location>
</feature>
<accession>A0A1Q5TAW6</accession>
<feature type="transmembrane region" description="Helical" evidence="6">
    <location>
        <begin position="283"/>
        <end position="305"/>
    </location>
</feature>
<feature type="transmembrane region" description="Helical" evidence="6">
    <location>
        <begin position="23"/>
        <end position="39"/>
    </location>
</feature>
<sequence length="498" mass="54625">MLHSTGPDDVRDMFTLIQRERRIILISIFVALAQFQYGYDSAAVSGFQSMPGFLAIFGYVDPTNTLGFGIRTSVQTLIQSLMQLGGFFASVFIFKYGTHISNRRGLWIGCGFSIIAIILQMSSVHFAALYAGRLLLGISNGFFLTYSATYLGEIAPTNLRGSAVGLVTFQTSFGALIGVLIDNYTTKYQSRTSYLIPLGVMFVVPVSLSLGLMFLPESPRHYIRLGSEEKAEDSIRILRGIKDHSQLVAEVASIRGALMMENARSETTRLVDAFRGTDLKRTILSMCCSIGQTASGVIFFSSYSIYFYAEAGVKNEFVWVMMSLAIALTGNMGSFFVMRFIERRMLLSLCSIINAFVMFAIAGVYTRLSTGSYTAAQVLVAMGTLFTWVYGIGQGPVLWALTVELPSQRLRSKTVGLATGCNYIFAWVATYCSPYFINPTALNWGPKYCYIWGASNLILGVWAFLVIPDVKGKSLEEITGSMIGGSEEKTGNTVEASG</sequence>
<dbReference type="InterPro" id="IPR005828">
    <property type="entry name" value="MFS_sugar_transport-like"/>
</dbReference>
<dbReference type="OrthoDB" id="6133115at2759"/>
<evidence type="ECO:0000256" key="3">
    <source>
        <dbReference type="ARBA" id="ARBA00022692"/>
    </source>
</evidence>
<keyword evidence="4 6" id="KW-1133">Transmembrane helix</keyword>
<dbReference type="SUPFAM" id="SSF103473">
    <property type="entry name" value="MFS general substrate transporter"/>
    <property type="match status" value="1"/>
</dbReference>
<feature type="transmembrane region" description="Helical" evidence="6">
    <location>
        <begin position="106"/>
        <end position="128"/>
    </location>
</feature>
<dbReference type="InterPro" id="IPR036259">
    <property type="entry name" value="MFS_trans_sf"/>
</dbReference>
<comment type="subcellular location">
    <subcellularLocation>
        <location evidence="1">Membrane</location>
        <topology evidence="1">Multi-pass membrane protein</topology>
    </subcellularLocation>
</comment>
<dbReference type="Pfam" id="PF00083">
    <property type="entry name" value="Sugar_tr"/>
    <property type="match status" value="1"/>
</dbReference>
<feature type="transmembrane region" description="Helical" evidence="6">
    <location>
        <begin position="317"/>
        <end position="338"/>
    </location>
</feature>
<dbReference type="InterPro" id="IPR020846">
    <property type="entry name" value="MFS_dom"/>
</dbReference>
<dbReference type="EMBL" id="MNBE01000695">
    <property type="protein sequence ID" value="OKO97341.1"/>
    <property type="molecule type" value="Genomic_DNA"/>
</dbReference>
<feature type="transmembrane region" description="Helical" evidence="6">
    <location>
        <begin position="378"/>
        <end position="403"/>
    </location>
</feature>
<dbReference type="AlphaFoldDB" id="A0A1Q5TAW6"/>
<evidence type="ECO:0000313" key="9">
    <source>
        <dbReference type="Proteomes" id="UP000186955"/>
    </source>
</evidence>
<evidence type="ECO:0000256" key="2">
    <source>
        <dbReference type="ARBA" id="ARBA00010992"/>
    </source>
</evidence>
<name>A0A1Q5TAW6_9EURO</name>
<evidence type="ECO:0000256" key="5">
    <source>
        <dbReference type="ARBA" id="ARBA00023136"/>
    </source>
</evidence>
<proteinExistence type="inferred from homology"/>
<comment type="caution">
    <text evidence="8">The sequence shown here is derived from an EMBL/GenBank/DDBJ whole genome shotgun (WGS) entry which is preliminary data.</text>
</comment>
<dbReference type="InterPro" id="IPR050360">
    <property type="entry name" value="MFS_Sugar_Transporters"/>
</dbReference>
<dbReference type="GO" id="GO:0005351">
    <property type="term" value="F:carbohydrate:proton symporter activity"/>
    <property type="evidence" value="ECO:0007669"/>
    <property type="project" value="TreeGrafter"/>
</dbReference>
<dbReference type="PANTHER" id="PTHR48022:SF10">
    <property type="entry name" value="MAJOR FACILITATOR SUPERFAMILY (MFS) PROFILE DOMAIN-CONTAINING PROTEIN"/>
    <property type="match status" value="1"/>
</dbReference>
<protein>
    <recommendedName>
        <fullName evidence="7">Major facilitator superfamily (MFS) profile domain-containing protein</fullName>
    </recommendedName>
</protein>
<evidence type="ECO:0000256" key="6">
    <source>
        <dbReference type="SAM" id="Phobius"/>
    </source>
</evidence>
<dbReference type="PROSITE" id="PS00217">
    <property type="entry name" value="SUGAR_TRANSPORT_2"/>
    <property type="match status" value="1"/>
</dbReference>
<evidence type="ECO:0000256" key="4">
    <source>
        <dbReference type="ARBA" id="ARBA00022989"/>
    </source>
</evidence>
<dbReference type="FunFam" id="1.20.1250.20:FF:000078">
    <property type="entry name" value="MFS maltose transporter, putative"/>
    <property type="match status" value="1"/>
</dbReference>